<organism evidence="1 2">
    <name type="scientific">Orbilia blumenaviensis</name>
    <dbReference type="NCBI Taxonomy" id="1796055"/>
    <lineage>
        <taxon>Eukaryota</taxon>
        <taxon>Fungi</taxon>
        <taxon>Dikarya</taxon>
        <taxon>Ascomycota</taxon>
        <taxon>Pezizomycotina</taxon>
        <taxon>Orbiliomycetes</taxon>
        <taxon>Orbiliales</taxon>
        <taxon>Orbiliaceae</taxon>
        <taxon>Orbilia</taxon>
    </lineage>
</organism>
<keyword evidence="2" id="KW-1185">Reference proteome</keyword>
<dbReference type="Pfam" id="PF16850">
    <property type="entry name" value="Inhibitor_I66"/>
    <property type="match status" value="1"/>
</dbReference>
<sequence>MSLETGIYFITSNYSNGAVGRNTTNDGEHVFSLPPFSNPQKWEIVKLRDGYSLRLGGHQTAELNGMVHALTHDQPITENWDIKPHEQHGPNIYTIEKLDGSLGWVMAADEAFAPISVQPIFATESLPPRYLPPYLFQITKVDRD</sequence>
<dbReference type="AlphaFoldDB" id="A0AAV9V1Y9"/>
<reference evidence="1 2" key="1">
    <citation type="submission" date="2019-10" db="EMBL/GenBank/DDBJ databases">
        <authorList>
            <person name="Palmer J.M."/>
        </authorList>
    </citation>
    <scope>NUCLEOTIDE SEQUENCE [LARGE SCALE GENOMIC DNA]</scope>
    <source>
        <strain evidence="1 2">TWF730</strain>
    </source>
</reference>
<evidence type="ECO:0000313" key="1">
    <source>
        <dbReference type="EMBL" id="KAK6353876.1"/>
    </source>
</evidence>
<evidence type="ECO:0000313" key="2">
    <source>
        <dbReference type="Proteomes" id="UP001373714"/>
    </source>
</evidence>
<name>A0AAV9V1Y9_9PEZI</name>
<dbReference type="Gene3D" id="2.80.10.50">
    <property type="match status" value="1"/>
</dbReference>
<dbReference type="EMBL" id="JAVHNS010000005">
    <property type="protein sequence ID" value="KAK6353876.1"/>
    <property type="molecule type" value="Genomic_DNA"/>
</dbReference>
<comment type="caution">
    <text evidence="1">The sequence shown here is derived from an EMBL/GenBank/DDBJ whole genome shotgun (WGS) entry which is preliminary data.</text>
</comment>
<accession>A0AAV9V1Y9</accession>
<gene>
    <name evidence="1" type="ORF">TWF730_008299</name>
</gene>
<proteinExistence type="predicted"/>
<dbReference type="GO" id="GO:0004867">
    <property type="term" value="F:serine-type endopeptidase inhibitor activity"/>
    <property type="evidence" value="ECO:0007669"/>
    <property type="project" value="InterPro"/>
</dbReference>
<evidence type="ECO:0008006" key="3">
    <source>
        <dbReference type="Google" id="ProtNLM"/>
    </source>
</evidence>
<dbReference type="Proteomes" id="UP001373714">
    <property type="component" value="Unassembled WGS sequence"/>
</dbReference>
<dbReference type="InterPro" id="IPR031755">
    <property type="entry name" value="Inhibitor_I66"/>
</dbReference>
<dbReference type="CDD" id="cd23428">
    <property type="entry name" value="beta-trefoil_Ricin_SPI"/>
    <property type="match status" value="1"/>
</dbReference>
<protein>
    <recommendedName>
        <fullName evidence="3">Ricin B lectin domain-containing protein</fullName>
    </recommendedName>
</protein>